<organism evidence="1 2">
    <name type="scientific">Mammaliicoccus fleurettii</name>
    <dbReference type="NCBI Taxonomy" id="150056"/>
    <lineage>
        <taxon>Bacteria</taxon>
        <taxon>Bacillati</taxon>
        <taxon>Bacillota</taxon>
        <taxon>Bacilli</taxon>
        <taxon>Bacillales</taxon>
        <taxon>Staphylococcaceae</taxon>
        <taxon>Mammaliicoccus</taxon>
    </lineage>
</organism>
<dbReference type="Proteomes" id="UP000681586">
    <property type="component" value="Unassembled WGS sequence"/>
</dbReference>
<evidence type="ECO:0000313" key="2">
    <source>
        <dbReference type="Proteomes" id="UP000681586"/>
    </source>
</evidence>
<dbReference type="RefSeq" id="WP_203154189.1">
    <property type="nucleotide sequence ID" value="NZ_JAEPSA010000029.1"/>
</dbReference>
<name>A0ABS5MPU0_9STAP</name>
<comment type="caution">
    <text evidence="1">The sequence shown here is derived from an EMBL/GenBank/DDBJ whole genome shotgun (WGS) entry which is preliminary data.</text>
</comment>
<protein>
    <recommendedName>
        <fullName evidence="3">YxeA family protein</fullName>
    </recommendedName>
</protein>
<reference evidence="1 2" key="1">
    <citation type="submission" date="2021-05" db="EMBL/GenBank/DDBJ databases">
        <title>Staphylococcus fleurettii isolated from lake water in First Nation community in Manitoba, Canada.</title>
        <authorList>
            <person name="Bashar S."/>
            <person name="Murdock A."/>
            <person name="Patidar R."/>
            <person name="Golding G."/>
            <person name="Farenhorst A."/>
            <person name="Kumar A."/>
        </authorList>
    </citation>
    <scope>NUCLEOTIDE SEQUENCE [LARGE SCALE GENOMIC DNA]</scope>
    <source>
        <strain evidence="1 2">SF002</strain>
    </source>
</reference>
<evidence type="ECO:0000313" key="1">
    <source>
        <dbReference type="EMBL" id="MBS3697887.1"/>
    </source>
</evidence>
<proteinExistence type="predicted"/>
<sequence>MKKVIITTISILLLCIFSYLITSFQYLNRTEYYYGVVSPDNKTVKNLVSKESRMNEYTLTTKEKYKHGDIIRIKTTDAKGVILEVKKVSKADIPNKVYKRHYNQFE</sequence>
<dbReference type="EMBL" id="JAGXBM010000018">
    <property type="protein sequence ID" value="MBS3697887.1"/>
    <property type="molecule type" value="Genomic_DNA"/>
</dbReference>
<keyword evidence="2" id="KW-1185">Reference proteome</keyword>
<dbReference type="InterPro" id="IPR036166">
    <property type="entry name" value="YxeA-like_sf"/>
</dbReference>
<accession>A0ABS5MPU0</accession>
<dbReference type="SUPFAM" id="SSF159121">
    <property type="entry name" value="BC4932-like"/>
    <property type="match status" value="1"/>
</dbReference>
<evidence type="ECO:0008006" key="3">
    <source>
        <dbReference type="Google" id="ProtNLM"/>
    </source>
</evidence>
<gene>
    <name evidence="1" type="ORF">JJQ58_10460</name>
</gene>